<reference evidence="8" key="1">
    <citation type="submission" date="2016-09" db="EMBL/GenBank/DDBJ databases">
        <authorList>
            <person name="Capua I."/>
            <person name="De Benedictis P."/>
            <person name="Joannis T."/>
            <person name="Lombin L.H."/>
            <person name="Cattoli G."/>
        </authorList>
    </citation>
    <scope>NUCLEOTIDE SEQUENCE</scope>
    <source>
        <strain evidence="8">B9</strain>
    </source>
</reference>
<evidence type="ECO:0000259" key="7">
    <source>
        <dbReference type="SMART" id="SM01204"/>
    </source>
</evidence>
<gene>
    <name evidence="8" type="ORF">CNECB9_5320026</name>
</gene>
<dbReference type="Pfam" id="PF08495">
    <property type="entry name" value="FIST"/>
    <property type="match status" value="1"/>
</dbReference>
<keyword evidence="2" id="KW-1003">Cell membrane</keyword>
<sequence length="404" mass="43118">MDVASLNTEEPKMHDLSFVHADAAHVEWQVALADCQRQLDTQDFLRQAKADDAPPLTLGWCYLSDYYALAAEAILAALQQNWPGVSWVGTVGLGVSASGKEYFDEPAMVLMAAPFPRDAFQLFSGRQPLPPASSGFVAHTALVHAEGSTPDVQDLLHELSARTATGYLFGGLSSARNRTLHIADGVFSGGLSGVLFGPEIELVSRVTQGCQPIGPVRAVTRSDHNLLFELDGKPALDCILHDLGVERDAQVETMAEALAGTLAGLNSAADDAPVLPGRFGSDTLVRHLIGLDVQHRMLALADMVEPGMRLAFCMRNADAARADLVRVATEIRTEIERGGSRARGALYISCSGRGGPHFGAPHAELQTVRRALGDLPLAGFFAGGEIARDHLYGYTGVLTVFTGH</sequence>
<name>A0A1K0IQ84_CUPNE</name>
<evidence type="ECO:0000256" key="5">
    <source>
        <dbReference type="ARBA" id="ARBA00023136"/>
    </source>
</evidence>
<accession>A0A1K0IQ84</accession>
<keyword evidence="4" id="KW-1133">Transmembrane helix</keyword>
<evidence type="ECO:0000256" key="1">
    <source>
        <dbReference type="ARBA" id="ARBA00004651"/>
    </source>
</evidence>
<organism evidence="8">
    <name type="scientific">Cupriavidus necator</name>
    <name type="common">Alcaligenes eutrophus</name>
    <name type="synonym">Ralstonia eutropha</name>
    <dbReference type="NCBI Taxonomy" id="106590"/>
    <lineage>
        <taxon>Bacteria</taxon>
        <taxon>Pseudomonadati</taxon>
        <taxon>Pseudomonadota</taxon>
        <taxon>Betaproteobacteria</taxon>
        <taxon>Burkholderiales</taxon>
        <taxon>Burkholderiaceae</taxon>
        <taxon>Cupriavidus</taxon>
    </lineage>
</organism>
<evidence type="ECO:0000313" key="8">
    <source>
        <dbReference type="EMBL" id="SCU95310.1"/>
    </source>
</evidence>
<evidence type="ECO:0000256" key="2">
    <source>
        <dbReference type="ARBA" id="ARBA00022475"/>
    </source>
</evidence>
<dbReference type="SMART" id="SM00897">
    <property type="entry name" value="FIST"/>
    <property type="match status" value="1"/>
</dbReference>
<dbReference type="InterPro" id="IPR016741">
    <property type="entry name" value="UCP018953"/>
</dbReference>
<dbReference type="PANTHER" id="PTHR14939:SF5">
    <property type="entry name" value="F-BOX ONLY PROTEIN 22"/>
    <property type="match status" value="1"/>
</dbReference>
<keyword evidence="3" id="KW-0812">Transmembrane</keyword>
<comment type="subcellular location">
    <subcellularLocation>
        <location evidence="1">Cell membrane</location>
        <topology evidence="1">Multi-pass membrane protein</topology>
    </subcellularLocation>
</comment>
<feature type="domain" description="FIST" evidence="6">
    <location>
        <begin position="55"/>
        <end position="234"/>
    </location>
</feature>
<dbReference type="SMART" id="SM01204">
    <property type="entry name" value="FIST_C"/>
    <property type="match status" value="1"/>
</dbReference>
<dbReference type="PIRSF" id="PIRSF018953">
    <property type="entry name" value="UCP018953"/>
    <property type="match status" value="1"/>
</dbReference>
<dbReference type="EMBL" id="FMSH01000482">
    <property type="protein sequence ID" value="SCU95310.1"/>
    <property type="molecule type" value="Genomic_DNA"/>
</dbReference>
<dbReference type="AlphaFoldDB" id="A0A1K0IQ84"/>
<dbReference type="Pfam" id="PF10442">
    <property type="entry name" value="FIST_C"/>
    <property type="match status" value="1"/>
</dbReference>
<keyword evidence="5" id="KW-0472">Membrane</keyword>
<dbReference type="InterPro" id="IPR019494">
    <property type="entry name" value="FIST_C"/>
</dbReference>
<dbReference type="PANTHER" id="PTHR14939">
    <property type="entry name" value="F-BOX ONLY PROTEIN 22"/>
    <property type="match status" value="1"/>
</dbReference>
<evidence type="ECO:0000256" key="3">
    <source>
        <dbReference type="ARBA" id="ARBA00022692"/>
    </source>
</evidence>
<proteinExistence type="predicted"/>
<evidence type="ECO:0008006" key="9">
    <source>
        <dbReference type="Google" id="ProtNLM"/>
    </source>
</evidence>
<evidence type="ECO:0000259" key="6">
    <source>
        <dbReference type="SMART" id="SM00897"/>
    </source>
</evidence>
<dbReference type="InterPro" id="IPR013702">
    <property type="entry name" value="FIST_domain_N"/>
</dbReference>
<protein>
    <recommendedName>
        <fullName evidence="9">Small ligand-binding sensory domain FIST</fullName>
    </recommendedName>
</protein>
<dbReference type="GO" id="GO:0005886">
    <property type="term" value="C:plasma membrane"/>
    <property type="evidence" value="ECO:0007669"/>
    <property type="project" value="UniProtKB-SubCell"/>
</dbReference>
<evidence type="ECO:0000256" key="4">
    <source>
        <dbReference type="ARBA" id="ARBA00022989"/>
    </source>
</evidence>
<feature type="domain" description="FIST C-domain" evidence="7">
    <location>
        <begin position="235"/>
        <end position="389"/>
    </location>
</feature>